<evidence type="ECO:0000256" key="1">
    <source>
        <dbReference type="SAM" id="MobiDB-lite"/>
    </source>
</evidence>
<dbReference type="OrthoDB" id="3266915at2759"/>
<name>A0A9P7KD00_9AGAR</name>
<gene>
    <name evidence="2" type="ORF">DXG03_001205</name>
</gene>
<comment type="caution">
    <text evidence="2">The sequence shown here is derived from an EMBL/GenBank/DDBJ whole genome shotgun (WGS) entry which is preliminary data.</text>
</comment>
<dbReference type="Proteomes" id="UP000775547">
    <property type="component" value="Unassembled WGS sequence"/>
</dbReference>
<sequence length="452" mass="48429">MLSSRPVALGIDSHVFPTKTPGRIKGRVENAAPMTIHGKGKEMAARTPFHGQKLLKDSAAPQTQGKQIILTTRPNARPLGDKTPFPNRARTERFETPLPKLAKFSVLSLLESVSQSNNTPDSQLRPSSARKHVRAPKSGGKSFETPLNNGNHWDVSELDIVIPEAEVQEALPEDDYDEVEYMAPNTLDLAYQPPLNFELPDYKEVGKALFKHAYSYHYDDTPVVEIEIKEDDIQKPGWDTLPLNELESDDPFHQAKAQISSAAAPPPAALRTTRLGGVNATRSASGASKAVQSNRPVATTRVPSSKSAQNVPSRPGTSASIVPSTRSTTLRTNATRSAVPSAAARPSAIPKRTAKPSVNSTSTIPSRPATSAATRSRAASTAATTPSVRRPATSTSSYKTTSQPRTASSKAAPAIRGRTGAQITKGTTTHPSGLVLLVDEGLALDDDFRFEV</sequence>
<reference evidence="2" key="1">
    <citation type="submission" date="2020-07" db="EMBL/GenBank/DDBJ databases">
        <authorList>
            <person name="Nieuwenhuis M."/>
            <person name="Van De Peppel L.J.J."/>
        </authorList>
    </citation>
    <scope>NUCLEOTIDE SEQUENCE</scope>
    <source>
        <strain evidence="2">AP01</strain>
        <tissue evidence="2">Mycelium</tissue>
    </source>
</reference>
<proteinExistence type="predicted"/>
<evidence type="ECO:0000313" key="3">
    <source>
        <dbReference type="Proteomes" id="UP000775547"/>
    </source>
</evidence>
<feature type="region of interest" description="Disordered" evidence="1">
    <location>
        <begin position="279"/>
        <end position="426"/>
    </location>
</feature>
<accession>A0A9P7KD00</accession>
<feature type="compositionally biased region" description="Low complexity" evidence="1">
    <location>
        <begin position="334"/>
        <end position="351"/>
    </location>
</feature>
<dbReference type="EMBL" id="JABCKV010000121">
    <property type="protein sequence ID" value="KAG5643321.1"/>
    <property type="molecule type" value="Genomic_DNA"/>
</dbReference>
<feature type="region of interest" description="Disordered" evidence="1">
    <location>
        <begin position="114"/>
        <end position="149"/>
    </location>
</feature>
<dbReference type="AlphaFoldDB" id="A0A9P7KD00"/>
<feature type="compositionally biased region" description="Polar residues" evidence="1">
    <location>
        <begin position="117"/>
        <end position="126"/>
    </location>
</feature>
<evidence type="ECO:0000313" key="2">
    <source>
        <dbReference type="EMBL" id="KAG5643321.1"/>
    </source>
</evidence>
<reference evidence="2" key="2">
    <citation type="submission" date="2021-10" db="EMBL/GenBank/DDBJ databases">
        <title>Phylogenomics reveals ancestral predisposition of the termite-cultivated fungus Termitomyces towards a domesticated lifestyle.</title>
        <authorList>
            <person name="Auxier B."/>
            <person name="Grum-Grzhimaylo A."/>
            <person name="Cardenas M.E."/>
            <person name="Lodge J.D."/>
            <person name="Laessoe T."/>
            <person name="Pedersen O."/>
            <person name="Smith M.E."/>
            <person name="Kuyper T.W."/>
            <person name="Franco-Molano E.A."/>
            <person name="Baroni T.J."/>
            <person name="Aanen D.K."/>
        </authorList>
    </citation>
    <scope>NUCLEOTIDE SEQUENCE</scope>
    <source>
        <strain evidence="2">AP01</strain>
        <tissue evidence="2">Mycelium</tissue>
    </source>
</reference>
<organism evidence="2 3">
    <name type="scientific">Asterophora parasitica</name>
    <dbReference type="NCBI Taxonomy" id="117018"/>
    <lineage>
        <taxon>Eukaryota</taxon>
        <taxon>Fungi</taxon>
        <taxon>Dikarya</taxon>
        <taxon>Basidiomycota</taxon>
        <taxon>Agaricomycotina</taxon>
        <taxon>Agaricomycetes</taxon>
        <taxon>Agaricomycetidae</taxon>
        <taxon>Agaricales</taxon>
        <taxon>Tricholomatineae</taxon>
        <taxon>Lyophyllaceae</taxon>
        <taxon>Asterophora</taxon>
    </lineage>
</organism>
<feature type="compositionally biased region" description="Polar residues" evidence="1">
    <location>
        <begin position="392"/>
        <end position="409"/>
    </location>
</feature>
<feature type="compositionally biased region" description="Polar residues" evidence="1">
    <location>
        <begin position="280"/>
        <end position="333"/>
    </location>
</feature>
<protein>
    <submittedName>
        <fullName evidence="2">Uncharacterized protein</fullName>
    </submittedName>
</protein>
<keyword evidence="3" id="KW-1185">Reference proteome</keyword>
<feature type="compositionally biased region" description="Low complexity" evidence="1">
    <location>
        <begin position="365"/>
        <end position="390"/>
    </location>
</feature>